<feature type="compositionally biased region" description="Basic and acidic residues" evidence="2">
    <location>
        <begin position="378"/>
        <end position="388"/>
    </location>
</feature>
<dbReference type="SUPFAM" id="SSF89796">
    <property type="entry name" value="CoA-transferase family III (CaiB/BaiF)"/>
    <property type="match status" value="1"/>
</dbReference>
<dbReference type="InterPro" id="IPR023606">
    <property type="entry name" value="CoA-Trfase_III_dom_1_sf"/>
</dbReference>
<dbReference type="GO" id="GO:0016740">
    <property type="term" value="F:transferase activity"/>
    <property type="evidence" value="ECO:0007669"/>
    <property type="project" value="UniProtKB-KW"/>
</dbReference>
<feature type="region of interest" description="Disordered" evidence="2">
    <location>
        <begin position="368"/>
        <end position="398"/>
    </location>
</feature>
<name>A0ABY4MW27_9MICO</name>
<sequence>MTTPQQPAGPLAGLRVLDLSRILAGPMAAMTLADLGAEVVKVERAGAGDDTRTWGPPYAEDGTATYFQTANRNKQSVALDFTNADDLRVVRGLIRDADIAVDNFLPGALDRLGIGHETMRELNPRIVTATISGFGSTGGASRPGYDFVVQALSGLMHVTGERDGAAMKVGVALVDILAAKDLTIGVLAALRHRDATGTGMHVEVNLLSSIQQALANQSQAVVGAGASPTRLGNMHPSICPYESLPCAEGELAVAVGNDKQFRVFVRELGVPQLADDERFATNPLRVEHREELRPLLSEALAAKPAAEWQDQLVPAGLAVGKVNTIAEGIALAQELGIDPVVPLERDGVASSGLRHPIRYTPEFPLPLVGPPALDADGDEIRARYRDTDAPNTERPSNV</sequence>
<accession>A0ABY4MW27</accession>
<keyword evidence="1 3" id="KW-0808">Transferase</keyword>
<organism evidence="3">
    <name type="scientific">Gulosibacter sediminis</name>
    <dbReference type="NCBI Taxonomy" id="1729695"/>
    <lineage>
        <taxon>Bacteria</taxon>
        <taxon>Bacillati</taxon>
        <taxon>Actinomycetota</taxon>
        <taxon>Actinomycetes</taxon>
        <taxon>Micrococcales</taxon>
        <taxon>Microbacteriaceae</taxon>
        <taxon>Gulosibacter</taxon>
    </lineage>
</organism>
<evidence type="ECO:0000313" key="3">
    <source>
        <dbReference type="EMBL" id="UQN14337.1"/>
    </source>
</evidence>
<dbReference type="Gene3D" id="3.30.1540.10">
    <property type="entry name" value="formyl-coa transferase, domain 3"/>
    <property type="match status" value="1"/>
</dbReference>
<dbReference type="PANTHER" id="PTHR48207">
    <property type="entry name" value="SUCCINATE--HYDROXYMETHYLGLUTARATE COA-TRANSFERASE"/>
    <property type="match status" value="1"/>
</dbReference>
<evidence type="ECO:0000256" key="2">
    <source>
        <dbReference type="SAM" id="MobiDB-lite"/>
    </source>
</evidence>
<proteinExistence type="predicted"/>
<dbReference type="Pfam" id="PF02515">
    <property type="entry name" value="CoA_transf_3"/>
    <property type="match status" value="1"/>
</dbReference>
<gene>
    <name evidence="3" type="ORF">M3M28_09785</name>
</gene>
<dbReference type="EMBL" id="CP097160">
    <property type="protein sequence ID" value="UQN14337.1"/>
    <property type="molecule type" value="Genomic_DNA"/>
</dbReference>
<feature type="compositionally biased region" description="Polar residues" evidence="2">
    <location>
        <begin position="389"/>
        <end position="398"/>
    </location>
</feature>
<dbReference type="Gene3D" id="3.40.50.10540">
    <property type="entry name" value="Crotonobetainyl-coa:carnitine coa-transferase, domain 1"/>
    <property type="match status" value="1"/>
</dbReference>
<reference evidence="3" key="1">
    <citation type="submission" date="2022-05" db="EMBL/GenBank/DDBJ databases">
        <title>Complete genome sequence of toluene-degrading Gulosibacter sediminis strain ACHW.36C.</title>
        <authorList>
            <person name="Wai A.C."/>
            <person name="Lai G.K."/>
            <person name="Griffin S.D."/>
            <person name="Leung F.C."/>
        </authorList>
    </citation>
    <scope>NUCLEOTIDE SEQUENCE [LARGE SCALE GENOMIC DNA]</scope>
    <source>
        <strain evidence="3">ACHW.36C</strain>
    </source>
</reference>
<dbReference type="InterPro" id="IPR044855">
    <property type="entry name" value="CoA-Trfase_III_dom3_sf"/>
</dbReference>
<protein>
    <submittedName>
        <fullName evidence="3">CoA transferase</fullName>
    </submittedName>
</protein>
<dbReference type="InterPro" id="IPR050483">
    <property type="entry name" value="CoA-transferase_III_domain"/>
</dbReference>
<dbReference type="InterPro" id="IPR003673">
    <property type="entry name" value="CoA-Trfase_fam_III"/>
</dbReference>
<dbReference type="PANTHER" id="PTHR48207:SF3">
    <property type="entry name" value="SUCCINATE--HYDROXYMETHYLGLUTARATE COA-TRANSFERASE"/>
    <property type="match status" value="1"/>
</dbReference>
<evidence type="ECO:0000256" key="1">
    <source>
        <dbReference type="ARBA" id="ARBA00022679"/>
    </source>
</evidence>